<dbReference type="EMBL" id="QUQO01000001">
    <property type="protein sequence ID" value="RFB04169.1"/>
    <property type="molecule type" value="Genomic_DNA"/>
</dbReference>
<organism evidence="2 3">
    <name type="scientific">Parvularcula marina</name>
    <dbReference type="NCBI Taxonomy" id="2292771"/>
    <lineage>
        <taxon>Bacteria</taxon>
        <taxon>Pseudomonadati</taxon>
        <taxon>Pseudomonadota</taxon>
        <taxon>Alphaproteobacteria</taxon>
        <taxon>Parvularculales</taxon>
        <taxon>Parvularculaceae</taxon>
        <taxon>Parvularcula</taxon>
    </lineage>
</organism>
<evidence type="ECO:0000313" key="3">
    <source>
        <dbReference type="Proteomes" id="UP000264589"/>
    </source>
</evidence>
<proteinExistence type="predicted"/>
<sequence length="99" mass="10840">MRLFNFALLPVAAMALSACVIIVDNDDDHDYTPKDEPVDECGAADYQSLVGSPIAAVTLPDDLNARIIHPGDMVTKDYRLDRLNIDVDEDGNVTRVYCG</sequence>
<feature type="signal peptide" evidence="1">
    <location>
        <begin position="1"/>
        <end position="17"/>
    </location>
</feature>
<reference evidence="2 3" key="1">
    <citation type="submission" date="2018-08" db="EMBL/GenBank/DDBJ databases">
        <title>Parvularcula sp. SM1705, isolated from surface water of the South Sea China.</title>
        <authorList>
            <person name="Sun L."/>
        </authorList>
    </citation>
    <scope>NUCLEOTIDE SEQUENCE [LARGE SCALE GENOMIC DNA]</scope>
    <source>
        <strain evidence="2 3">SM1705</strain>
    </source>
</reference>
<keyword evidence="3" id="KW-1185">Reference proteome</keyword>
<comment type="caution">
    <text evidence="2">The sequence shown here is derived from an EMBL/GenBank/DDBJ whole genome shotgun (WGS) entry which is preliminary data.</text>
</comment>
<dbReference type="PANTHER" id="PTHR39600:SF1">
    <property type="entry name" value="PEPTIDASE INHIBITOR I78 FAMILY PROTEIN"/>
    <property type="match status" value="1"/>
</dbReference>
<dbReference type="Gene3D" id="3.30.10.10">
    <property type="entry name" value="Trypsin Inhibitor V, subunit A"/>
    <property type="match status" value="1"/>
</dbReference>
<dbReference type="AlphaFoldDB" id="A0A371RFD1"/>
<name>A0A371RFD1_9PROT</name>
<accession>A0A371RFD1</accession>
<dbReference type="RefSeq" id="WP_116390797.1">
    <property type="nucleotide sequence ID" value="NZ_QUQO01000001.1"/>
</dbReference>
<dbReference type="PANTHER" id="PTHR39600">
    <property type="entry name" value="PEPTIDASE INHIBITOR I78 FAMILY PROTEIN"/>
    <property type="match status" value="1"/>
</dbReference>
<evidence type="ECO:0000313" key="2">
    <source>
        <dbReference type="EMBL" id="RFB04169.1"/>
    </source>
</evidence>
<dbReference type="Proteomes" id="UP000264589">
    <property type="component" value="Unassembled WGS sequence"/>
</dbReference>
<protein>
    <recommendedName>
        <fullName evidence="4">Peptidase inhibitor I78 family protein</fullName>
    </recommendedName>
</protein>
<dbReference type="InParanoid" id="A0A371RFD1"/>
<dbReference type="InterPro" id="IPR021719">
    <property type="entry name" value="Prot_inh_I78"/>
</dbReference>
<dbReference type="PROSITE" id="PS51257">
    <property type="entry name" value="PROKAR_LIPOPROTEIN"/>
    <property type="match status" value="1"/>
</dbReference>
<gene>
    <name evidence="2" type="ORF">DX908_02050</name>
</gene>
<dbReference type="OrthoDB" id="8724542at2"/>
<evidence type="ECO:0000256" key="1">
    <source>
        <dbReference type="SAM" id="SignalP"/>
    </source>
</evidence>
<feature type="chain" id="PRO_5016621326" description="Peptidase inhibitor I78 family protein" evidence="1">
    <location>
        <begin position="18"/>
        <end position="99"/>
    </location>
</feature>
<evidence type="ECO:0008006" key="4">
    <source>
        <dbReference type="Google" id="ProtNLM"/>
    </source>
</evidence>
<keyword evidence="1" id="KW-0732">Signal</keyword>
<dbReference type="Pfam" id="PF11720">
    <property type="entry name" value="Inhibitor_I78"/>
    <property type="match status" value="1"/>
</dbReference>